<keyword evidence="4 7" id="KW-0812">Transmembrane</keyword>
<evidence type="ECO:0000313" key="10">
    <source>
        <dbReference type="Proteomes" id="UP000824140"/>
    </source>
</evidence>
<reference evidence="9" key="2">
    <citation type="journal article" date="2021" name="PeerJ">
        <title>Extensive microbial diversity within the chicken gut microbiome revealed by metagenomics and culture.</title>
        <authorList>
            <person name="Gilroy R."/>
            <person name="Ravi A."/>
            <person name="Getino M."/>
            <person name="Pursley I."/>
            <person name="Horton D.L."/>
            <person name="Alikhan N.F."/>
            <person name="Baker D."/>
            <person name="Gharbi K."/>
            <person name="Hall N."/>
            <person name="Watson M."/>
            <person name="Adriaenssens E.M."/>
            <person name="Foster-Nyarko E."/>
            <person name="Jarju S."/>
            <person name="Secka A."/>
            <person name="Antonio M."/>
            <person name="Oren A."/>
            <person name="Chaudhuri R.R."/>
            <person name="La Ragione R."/>
            <person name="Hildebrand F."/>
            <person name="Pallen M.J."/>
        </authorList>
    </citation>
    <scope>NUCLEOTIDE SEQUENCE</scope>
    <source>
        <strain evidence="9">13766</strain>
    </source>
</reference>
<dbReference type="InterPro" id="IPR035906">
    <property type="entry name" value="MetI-like_sf"/>
</dbReference>
<dbReference type="PANTHER" id="PTHR43744:SF9">
    <property type="entry name" value="POLYGALACTURONAN_RHAMNOGALACTURONAN TRANSPORT SYSTEM PERMEASE PROTEIN YTCP"/>
    <property type="match status" value="1"/>
</dbReference>
<evidence type="ECO:0000256" key="2">
    <source>
        <dbReference type="ARBA" id="ARBA00022448"/>
    </source>
</evidence>
<evidence type="ECO:0000256" key="3">
    <source>
        <dbReference type="ARBA" id="ARBA00022475"/>
    </source>
</evidence>
<gene>
    <name evidence="9" type="ORF">IAA84_03980</name>
</gene>
<proteinExistence type="inferred from homology"/>
<keyword evidence="2 7" id="KW-0813">Transport</keyword>
<feature type="transmembrane region" description="Helical" evidence="7">
    <location>
        <begin position="96"/>
        <end position="117"/>
    </location>
</feature>
<comment type="similarity">
    <text evidence="7">Belongs to the binding-protein-dependent transport system permease family.</text>
</comment>
<feature type="transmembrane region" description="Helical" evidence="7">
    <location>
        <begin position="199"/>
        <end position="223"/>
    </location>
</feature>
<accession>A0A9D1K5B0</accession>
<dbReference type="Proteomes" id="UP000824140">
    <property type="component" value="Unassembled WGS sequence"/>
</dbReference>
<feature type="transmembrane region" description="Helical" evidence="7">
    <location>
        <begin position="129"/>
        <end position="147"/>
    </location>
</feature>
<keyword evidence="3" id="KW-1003">Cell membrane</keyword>
<reference evidence="9" key="1">
    <citation type="submission" date="2020-10" db="EMBL/GenBank/DDBJ databases">
        <authorList>
            <person name="Gilroy R."/>
        </authorList>
    </citation>
    <scope>NUCLEOTIDE SEQUENCE</scope>
    <source>
        <strain evidence="9">13766</strain>
    </source>
</reference>
<dbReference type="PROSITE" id="PS50928">
    <property type="entry name" value="ABC_TM1"/>
    <property type="match status" value="1"/>
</dbReference>
<dbReference type="InterPro" id="IPR000515">
    <property type="entry name" value="MetI-like"/>
</dbReference>
<protein>
    <submittedName>
        <fullName evidence="9">Carbohydrate ABC transporter permease</fullName>
    </submittedName>
</protein>
<dbReference type="CDD" id="cd06261">
    <property type="entry name" value="TM_PBP2"/>
    <property type="match status" value="1"/>
</dbReference>
<dbReference type="Pfam" id="PF00528">
    <property type="entry name" value="BPD_transp_1"/>
    <property type="match status" value="1"/>
</dbReference>
<dbReference type="Gene3D" id="1.10.3720.10">
    <property type="entry name" value="MetI-like"/>
    <property type="match status" value="1"/>
</dbReference>
<comment type="caution">
    <text evidence="9">The sequence shown here is derived from an EMBL/GenBank/DDBJ whole genome shotgun (WGS) entry which is preliminary data.</text>
</comment>
<evidence type="ECO:0000313" key="9">
    <source>
        <dbReference type="EMBL" id="HIS92156.1"/>
    </source>
</evidence>
<evidence type="ECO:0000259" key="8">
    <source>
        <dbReference type="PROSITE" id="PS50928"/>
    </source>
</evidence>
<evidence type="ECO:0000256" key="7">
    <source>
        <dbReference type="RuleBase" id="RU363032"/>
    </source>
</evidence>
<evidence type="ECO:0000256" key="6">
    <source>
        <dbReference type="ARBA" id="ARBA00023136"/>
    </source>
</evidence>
<comment type="subcellular location">
    <subcellularLocation>
        <location evidence="1 7">Cell membrane</location>
        <topology evidence="1 7">Multi-pass membrane protein</topology>
    </subcellularLocation>
</comment>
<dbReference type="EMBL" id="DVJN01000080">
    <property type="protein sequence ID" value="HIS92156.1"/>
    <property type="molecule type" value="Genomic_DNA"/>
</dbReference>
<organism evidence="9 10">
    <name type="scientific">Candidatus Alectryocaccomicrobium excrementavium</name>
    <dbReference type="NCBI Taxonomy" id="2840668"/>
    <lineage>
        <taxon>Bacteria</taxon>
        <taxon>Bacillati</taxon>
        <taxon>Bacillota</taxon>
        <taxon>Clostridia</taxon>
        <taxon>Candidatus Alectryocaccomicrobium</taxon>
    </lineage>
</organism>
<dbReference type="AlphaFoldDB" id="A0A9D1K5B0"/>
<dbReference type="PANTHER" id="PTHR43744">
    <property type="entry name" value="ABC TRANSPORTER PERMEASE PROTEIN MG189-RELATED-RELATED"/>
    <property type="match status" value="1"/>
</dbReference>
<feature type="domain" description="ABC transmembrane type-1" evidence="8">
    <location>
        <begin position="92"/>
        <end position="301"/>
    </location>
</feature>
<keyword evidence="5 7" id="KW-1133">Transmembrane helix</keyword>
<keyword evidence="6 7" id="KW-0472">Membrane</keyword>
<name>A0A9D1K5B0_9FIRM</name>
<evidence type="ECO:0000256" key="4">
    <source>
        <dbReference type="ARBA" id="ARBA00022692"/>
    </source>
</evidence>
<dbReference type="GO" id="GO:0005886">
    <property type="term" value="C:plasma membrane"/>
    <property type="evidence" value="ECO:0007669"/>
    <property type="project" value="UniProtKB-SubCell"/>
</dbReference>
<evidence type="ECO:0000256" key="1">
    <source>
        <dbReference type="ARBA" id="ARBA00004651"/>
    </source>
</evidence>
<feature type="transmembrane region" description="Helical" evidence="7">
    <location>
        <begin position="285"/>
        <end position="305"/>
    </location>
</feature>
<feature type="transmembrane region" description="Helical" evidence="7">
    <location>
        <begin position="28"/>
        <end position="49"/>
    </location>
</feature>
<sequence length="320" mass="36162">MPKRKKKRIGAARRNPGNAIRAPLSDRVTLIVICAFLFVLALVFLYPILYVLSASFSSPRAVEAGQLVLLPVEPSLDGYAYVYQYKDVWTGYANTLIYTIGGTTLNLIATLPAAYALSRRDMRGRNGVMVYFMVTMYFSGGMIPSYLNMRDFGLLNSRAAILIVGLVSVYNMIIARTYFSHSIPWEIQEAARVDGCNDFQTFFQVIVPLSKAIIVVLVLYYAVGHWNSYFTEMIYLQDRSKFPLSLFLREILMYGEYAETAISSGEAYSPEEMLALMKQADTANMLKYCFIVISTAPMLILYPFLQRFFEKGVMIGSVKM</sequence>
<dbReference type="GO" id="GO:0055085">
    <property type="term" value="P:transmembrane transport"/>
    <property type="evidence" value="ECO:0007669"/>
    <property type="project" value="InterPro"/>
</dbReference>
<feature type="transmembrane region" description="Helical" evidence="7">
    <location>
        <begin position="159"/>
        <end position="179"/>
    </location>
</feature>
<evidence type="ECO:0000256" key="5">
    <source>
        <dbReference type="ARBA" id="ARBA00022989"/>
    </source>
</evidence>
<dbReference type="SUPFAM" id="SSF161098">
    <property type="entry name" value="MetI-like"/>
    <property type="match status" value="1"/>
</dbReference>